<dbReference type="PANTHER" id="PTHR21310:SF58">
    <property type="entry name" value="AMINOGLYCOSIDE PHOSPHOTRANSFERASE DOMAIN-CONTAINING PROTEIN"/>
    <property type="match status" value="1"/>
</dbReference>
<dbReference type="InterPro" id="IPR002575">
    <property type="entry name" value="Aminoglycoside_PTrfase"/>
</dbReference>
<dbReference type="Gene3D" id="3.90.1200.10">
    <property type="match status" value="1"/>
</dbReference>
<dbReference type="OrthoDB" id="5404599at2759"/>
<dbReference type="Pfam" id="PF01636">
    <property type="entry name" value="APH"/>
    <property type="match status" value="1"/>
</dbReference>
<evidence type="ECO:0000259" key="1">
    <source>
        <dbReference type="Pfam" id="PF01636"/>
    </source>
</evidence>
<dbReference type="Proteomes" id="UP000053424">
    <property type="component" value="Unassembled WGS sequence"/>
</dbReference>
<keyword evidence="3" id="KW-1185">Reference proteome</keyword>
<organism evidence="2 3">
    <name type="scientific">Hebeloma cylindrosporum</name>
    <dbReference type="NCBI Taxonomy" id="76867"/>
    <lineage>
        <taxon>Eukaryota</taxon>
        <taxon>Fungi</taxon>
        <taxon>Dikarya</taxon>
        <taxon>Basidiomycota</taxon>
        <taxon>Agaricomycotina</taxon>
        <taxon>Agaricomycetes</taxon>
        <taxon>Agaricomycetidae</taxon>
        <taxon>Agaricales</taxon>
        <taxon>Agaricineae</taxon>
        <taxon>Hymenogastraceae</taxon>
        <taxon>Hebeloma</taxon>
    </lineage>
</organism>
<feature type="domain" description="Aminoglycoside phosphotransferase" evidence="1">
    <location>
        <begin position="37"/>
        <end position="220"/>
    </location>
</feature>
<dbReference type="EMBL" id="KN831802">
    <property type="protein sequence ID" value="KIM36729.1"/>
    <property type="molecule type" value="Genomic_DNA"/>
</dbReference>
<dbReference type="SUPFAM" id="SSF56112">
    <property type="entry name" value="Protein kinase-like (PK-like)"/>
    <property type="match status" value="1"/>
</dbReference>
<dbReference type="CDD" id="cd05120">
    <property type="entry name" value="APH_ChoK_like"/>
    <property type="match status" value="1"/>
</dbReference>
<dbReference type="HOGENOM" id="CLU_021768_3_2_1"/>
<dbReference type="InterPro" id="IPR011009">
    <property type="entry name" value="Kinase-like_dom_sf"/>
</dbReference>
<gene>
    <name evidence="2" type="ORF">M413DRAFT_448871</name>
</gene>
<accession>A0A0C3BXF0</accession>
<dbReference type="PANTHER" id="PTHR21310">
    <property type="entry name" value="AMINOGLYCOSIDE PHOSPHOTRANSFERASE-RELATED-RELATED"/>
    <property type="match status" value="1"/>
</dbReference>
<name>A0A0C3BXF0_HEBCY</name>
<protein>
    <recommendedName>
        <fullName evidence="1">Aminoglycoside phosphotransferase domain-containing protein</fullName>
    </recommendedName>
</protein>
<evidence type="ECO:0000313" key="3">
    <source>
        <dbReference type="Proteomes" id="UP000053424"/>
    </source>
</evidence>
<evidence type="ECO:0000313" key="2">
    <source>
        <dbReference type="EMBL" id="KIM36729.1"/>
    </source>
</evidence>
<reference evidence="3" key="2">
    <citation type="submission" date="2015-01" db="EMBL/GenBank/DDBJ databases">
        <title>Evolutionary Origins and Diversification of the Mycorrhizal Mutualists.</title>
        <authorList>
            <consortium name="DOE Joint Genome Institute"/>
            <consortium name="Mycorrhizal Genomics Consortium"/>
            <person name="Kohler A."/>
            <person name="Kuo A."/>
            <person name="Nagy L.G."/>
            <person name="Floudas D."/>
            <person name="Copeland A."/>
            <person name="Barry K.W."/>
            <person name="Cichocki N."/>
            <person name="Veneault-Fourrey C."/>
            <person name="LaButti K."/>
            <person name="Lindquist E.A."/>
            <person name="Lipzen A."/>
            <person name="Lundell T."/>
            <person name="Morin E."/>
            <person name="Murat C."/>
            <person name="Riley R."/>
            <person name="Ohm R."/>
            <person name="Sun H."/>
            <person name="Tunlid A."/>
            <person name="Henrissat B."/>
            <person name="Grigoriev I.V."/>
            <person name="Hibbett D.S."/>
            <person name="Martin F."/>
        </authorList>
    </citation>
    <scope>NUCLEOTIDE SEQUENCE [LARGE SCALE GENOMIC DNA]</scope>
    <source>
        <strain evidence="3">h7</strain>
    </source>
</reference>
<reference evidence="2 3" key="1">
    <citation type="submission" date="2014-04" db="EMBL/GenBank/DDBJ databases">
        <authorList>
            <consortium name="DOE Joint Genome Institute"/>
            <person name="Kuo A."/>
            <person name="Gay G."/>
            <person name="Dore J."/>
            <person name="Kohler A."/>
            <person name="Nagy L.G."/>
            <person name="Floudas D."/>
            <person name="Copeland A."/>
            <person name="Barry K.W."/>
            <person name="Cichocki N."/>
            <person name="Veneault-Fourrey C."/>
            <person name="LaButti K."/>
            <person name="Lindquist E.A."/>
            <person name="Lipzen A."/>
            <person name="Lundell T."/>
            <person name="Morin E."/>
            <person name="Murat C."/>
            <person name="Sun H."/>
            <person name="Tunlid A."/>
            <person name="Henrissat B."/>
            <person name="Grigoriev I.V."/>
            <person name="Hibbett D.S."/>
            <person name="Martin F."/>
            <person name="Nordberg H.P."/>
            <person name="Cantor M.N."/>
            <person name="Hua S.X."/>
        </authorList>
    </citation>
    <scope>NUCLEOTIDE SEQUENCE [LARGE SCALE GENOMIC DNA]</scope>
    <source>
        <strain evidence="3">h7</strain>
    </source>
</reference>
<dbReference type="InterPro" id="IPR051678">
    <property type="entry name" value="AGP_Transferase"/>
</dbReference>
<dbReference type="STRING" id="686832.A0A0C3BXF0"/>
<proteinExistence type="predicted"/>
<dbReference type="AlphaFoldDB" id="A0A0C3BXF0"/>
<sequence length="261" mass="29486">MQSKLSNDEIHSLIRTGRRVGKAKVIRISDTQVAKRGLTTSLATEYEAMQYVSQHTSIPLPRAYTIVPAEDKPNFSFLVMDYVEGEILAKAWRHMTVNERAGVMSSLAAMIDELRNLPSPAAISSPNGGSFHDYRFAMGLGQIGPFDNERDFNDWRISQFRRYGSPSQLAEIRGKMREDNRIVFTHGDLSQENILFAITAILDWEQSGWRPEYWEAVKFVFGGTGRKGWLELGYEQSFMAGYRADITREFQELGGLSGGLC</sequence>